<keyword evidence="2" id="KW-0472">Membrane</keyword>
<feature type="non-terminal residue" evidence="3">
    <location>
        <position position="212"/>
    </location>
</feature>
<dbReference type="Proteomes" id="UP000479000">
    <property type="component" value="Unassembled WGS sequence"/>
</dbReference>
<organism evidence="3 4">
    <name type="scientific">Nesidiocoris tenuis</name>
    <dbReference type="NCBI Taxonomy" id="355587"/>
    <lineage>
        <taxon>Eukaryota</taxon>
        <taxon>Metazoa</taxon>
        <taxon>Ecdysozoa</taxon>
        <taxon>Arthropoda</taxon>
        <taxon>Hexapoda</taxon>
        <taxon>Insecta</taxon>
        <taxon>Pterygota</taxon>
        <taxon>Neoptera</taxon>
        <taxon>Paraneoptera</taxon>
        <taxon>Hemiptera</taxon>
        <taxon>Heteroptera</taxon>
        <taxon>Panheteroptera</taxon>
        <taxon>Cimicomorpha</taxon>
        <taxon>Miridae</taxon>
        <taxon>Dicyphina</taxon>
        <taxon>Nesidiocoris</taxon>
    </lineage>
</organism>
<protein>
    <submittedName>
        <fullName evidence="3">Uncharacterized protein</fullName>
    </submittedName>
</protein>
<sequence>MVERFARIRPTGNIRANDSCSRMNRYFRSLPARWRIRLESSNLLNELSLFNICTRLGRKEEEELSRGGKKMRDGDEEGDKSVGDVTENRRRAAQLFRKIVRAEIVAVFPVRQIRGNMVSATYMKYRRRIKSLPYLSKILLLLFSFLFILWIFRTPKREISPPARRNVELDPFFEKLIAQDYERIVSKFGAFGSPAYLEDINVTLDDRKEMKA</sequence>
<dbReference type="EMBL" id="CADCXU010013410">
    <property type="protein sequence ID" value="CAB0003293.1"/>
    <property type="molecule type" value="Genomic_DNA"/>
</dbReference>
<proteinExistence type="predicted"/>
<gene>
    <name evidence="3" type="ORF">NTEN_LOCUS8871</name>
</gene>
<feature type="transmembrane region" description="Helical" evidence="2">
    <location>
        <begin position="132"/>
        <end position="152"/>
    </location>
</feature>
<dbReference type="AlphaFoldDB" id="A0A6H5GHQ2"/>
<name>A0A6H5GHQ2_9HEMI</name>
<keyword evidence="2" id="KW-1133">Transmembrane helix</keyword>
<evidence type="ECO:0000313" key="4">
    <source>
        <dbReference type="Proteomes" id="UP000479000"/>
    </source>
</evidence>
<evidence type="ECO:0000256" key="2">
    <source>
        <dbReference type="SAM" id="Phobius"/>
    </source>
</evidence>
<feature type="region of interest" description="Disordered" evidence="1">
    <location>
        <begin position="63"/>
        <end position="83"/>
    </location>
</feature>
<keyword evidence="4" id="KW-1185">Reference proteome</keyword>
<reference evidence="3 4" key="1">
    <citation type="submission" date="2020-02" db="EMBL/GenBank/DDBJ databases">
        <authorList>
            <person name="Ferguson B K."/>
        </authorList>
    </citation>
    <scope>NUCLEOTIDE SEQUENCE [LARGE SCALE GENOMIC DNA]</scope>
</reference>
<keyword evidence="2" id="KW-0812">Transmembrane</keyword>
<evidence type="ECO:0000256" key="1">
    <source>
        <dbReference type="SAM" id="MobiDB-lite"/>
    </source>
</evidence>
<evidence type="ECO:0000313" key="3">
    <source>
        <dbReference type="EMBL" id="CAB0003293.1"/>
    </source>
</evidence>
<accession>A0A6H5GHQ2</accession>